<sequence>MLKMILLNQMINFFELRVLSIKRRYSHSAYFQKLYFTKLTLDNIALAMILGCLPLLAQHTLFSQTIYSIIILVALFLLFFPFCSFRFLAIFLFFWVYSNMVASSLMTRTEQFADNMAIFETKVMEYRQLADGNIIIKIPITKKTLFSSSVYANVYWRNPPKNIAVGQYWKFKIQFRAVHSYLNEGGFDSQKYAVSMKETLTGKVMTAKFIRDDISLRTQLIQTISAYWQTTKNKGEIIALVLGDKRYIEPEKKELYMKTGIAHLIVISGLHIGLAAFAGWVIARGIQFLFPIRWINPQFPLVIAWLCGVFYAALSGWGIPATRAVIGLTVWVILHWGSRLFLPWQWALWSAALILIAEPLSILSASFWLSFSAIFAIIFWYWMYPLKTKYNYQKRWFILRLVHLQFGLLIILLPFQLYLFNGANFFSFIVNLWAVPIISFITVPLIMLGLLTFFLSFFQPIIWHWVDLSINLAFWCAPLFLPFWQDSGAIPLLLGFLGIGIILVIKMSWWYHHFICIVAIATILYCEFAASSRYQWRMSMLDVGHGLAVIIEKEGEAIIYDTGIRWKSGGSIAKSVIIPYLKSLRLKPVALIISHDHLDHTGGIKDLIKAYPNLSIRSSFDDPSHLPCLSNKSWQWKELQFDALWPPNKSLSPKNNQSCVINVSDGKHNILLTGDIEKEAEAQLVRVKKEQLKADVLQVPHHGSQTSSTLMFIQAISPKIALVSAARYSPWRLPSDKVHHRYKKEAINWLTTSISGQVSIEFNQDIIDVFTYRRDILPRWYHQWFGVLTFPE</sequence>
<dbReference type="PANTHER" id="PTHR30619:SF1">
    <property type="entry name" value="RECOMBINATION PROTEIN 2"/>
    <property type="match status" value="1"/>
</dbReference>
<comment type="subcellular location">
    <subcellularLocation>
        <location evidence="1">Cell membrane</location>
        <topology evidence="1">Multi-pass membrane protein</topology>
    </subcellularLocation>
</comment>
<reference evidence="8 9" key="1">
    <citation type="submission" date="2024-04" db="EMBL/GenBank/DDBJ databases">
        <title>Role of Flies in the Dissemination of Carbapenem-Resistant Enterobacteriaceae (CRE): An Epidemiological and Genomic Study in China.</title>
        <authorList>
            <person name="Kaichao C."/>
            <person name="Zhang R."/>
            <person name="Chen S."/>
        </authorList>
    </citation>
    <scope>NUCLEOTIDE SEQUENCE [LARGE SCALE GENOMIC DNA]</scope>
    <source>
        <strain evidence="9">fly-1011</strain>
    </source>
</reference>
<dbReference type="NCBIfam" id="TIGR00360">
    <property type="entry name" value="ComEC_N-term"/>
    <property type="match status" value="1"/>
</dbReference>
<feature type="transmembrane region" description="Helical" evidence="6">
    <location>
        <begin position="321"/>
        <end position="338"/>
    </location>
</feature>
<feature type="transmembrane region" description="Helical" evidence="6">
    <location>
        <begin position="511"/>
        <end position="530"/>
    </location>
</feature>
<dbReference type="CDD" id="cd07731">
    <property type="entry name" value="ComA-like_MBL-fold"/>
    <property type="match status" value="1"/>
</dbReference>
<dbReference type="InterPro" id="IPR001279">
    <property type="entry name" value="Metallo-B-lactamas"/>
</dbReference>
<evidence type="ECO:0000256" key="6">
    <source>
        <dbReference type="SAM" id="Phobius"/>
    </source>
</evidence>
<dbReference type="InterPro" id="IPR035681">
    <property type="entry name" value="ComA-like_MBL"/>
</dbReference>
<protein>
    <submittedName>
        <fullName evidence="8">DNA internalization-related competence protein ComEC/Rec2</fullName>
    </submittedName>
</protein>
<keyword evidence="5 6" id="KW-0472">Membrane</keyword>
<feature type="transmembrane region" description="Helical" evidence="6">
    <location>
        <begin position="461"/>
        <end position="481"/>
    </location>
</feature>
<dbReference type="InterPro" id="IPR052159">
    <property type="entry name" value="Competence_DNA_uptake"/>
</dbReference>
<keyword evidence="3 6" id="KW-0812">Transmembrane</keyword>
<feature type="transmembrane region" description="Helical" evidence="6">
    <location>
        <begin position="295"/>
        <end position="314"/>
    </location>
</feature>
<keyword evidence="4 6" id="KW-1133">Transmembrane helix</keyword>
<dbReference type="Pfam" id="PF03772">
    <property type="entry name" value="Competence"/>
    <property type="match status" value="1"/>
</dbReference>
<feature type="transmembrane region" description="Helical" evidence="6">
    <location>
        <begin position="396"/>
        <end position="420"/>
    </location>
</feature>
<dbReference type="InterPro" id="IPR004477">
    <property type="entry name" value="ComEC_N"/>
</dbReference>
<comment type="caution">
    <text evidence="8">The sequence shown here is derived from an EMBL/GenBank/DDBJ whole genome shotgun (WGS) entry which is preliminary data.</text>
</comment>
<evidence type="ECO:0000256" key="1">
    <source>
        <dbReference type="ARBA" id="ARBA00004651"/>
    </source>
</evidence>
<dbReference type="NCBIfam" id="TIGR00361">
    <property type="entry name" value="ComEC_Rec2"/>
    <property type="match status" value="1"/>
</dbReference>
<dbReference type="PANTHER" id="PTHR30619">
    <property type="entry name" value="DNA INTERNALIZATION/COMPETENCE PROTEIN COMEC/REC2"/>
    <property type="match status" value="1"/>
</dbReference>
<evidence type="ECO:0000259" key="7">
    <source>
        <dbReference type="SMART" id="SM00849"/>
    </source>
</evidence>
<evidence type="ECO:0000313" key="8">
    <source>
        <dbReference type="EMBL" id="MEQ5348736.1"/>
    </source>
</evidence>
<feature type="transmembrane region" description="Helical" evidence="6">
    <location>
        <begin position="432"/>
        <end position="455"/>
    </location>
</feature>
<evidence type="ECO:0000256" key="4">
    <source>
        <dbReference type="ARBA" id="ARBA00022989"/>
    </source>
</evidence>
<proteinExistence type="predicted"/>
<evidence type="ECO:0000256" key="2">
    <source>
        <dbReference type="ARBA" id="ARBA00022475"/>
    </source>
</evidence>
<organism evidence="8 9">
    <name type="scientific">Proteus genomosp. 6</name>
    <dbReference type="NCBI Taxonomy" id="1311820"/>
    <lineage>
        <taxon>Bacteria</taxon>
        <taxon>Pseudomonadati</taxon>
        <taxon>Pseudomonadota</taxon>
        <taxon>Gammaproteobacteria</taxon>
        <taxon>Enterobacterales</taxon>
        <taxon>Morganellaceae</taxon>
        <taxon>Proteus</taxon>
    </lineage>
</organism>
<dbReference type="SMART" id="SM00849">
    <property type="entry name" value="Lactamase_B"/>
    <property type="match status" value="1"/>
</dbReference>
<keyword evidence="9" id="KW-1185">Reference proteome</keyword>
<dbReference type="EMBL" id="JBEEWF010000006">
    <property type="protein sequence ID" value="MEQ5348736.1"/>
    <property type="molecule type" value="Genomic_DNA"/>
</dbReference>
<evidence type="ECO:0000256" key="5">
    <source>
        <dbReference type="ARBA" id="ARBA00023136"/>
    </source>
</evidence>
<feature type="transmembrane region" description="Helical" evidence="6">
    <location>
        <begin position="69"/>
        <end position="97"/>
    </location>
</feature>
<evidence type="ECO:0000313" key="9">
    <source>
        <dbReference type="Proteomes" id="UP001436462"/>
    </source>
</evidence>
<feature type="transmembrane region" description="Helical" evidence="6">
    <location>
        <begin position="488"/>
        <end position="505"/>
    </location>
</feature>
<dbReference type="SUPFAM" id="SSF56281">
    <property type="entry name" value="Metallo-hydrolase/oxidoreductase"/>
    <property type="match status" value="1"/>
</dbReference>
<dbReference type="Pfam" id="PF13567">
    <property type="entry name" value="DUF4131"/>
    <property type="match status" value="1"/>
</dbReference>
<feature type="transmembrane region" description="Helical" evidence="6">
    <location>
        <begin position="261"/>
        <end position="283"/>
    </location>
</feature>
<dbReference type="RefSeq" id="WP_349419912.1">
    <property type="nucleotide sequence ID" value="NZ_JBEEWF010000006.1"/>
</dbReference>
<dbReference type="Proteomes" id="UP001436462">
    <property type="component" value="Unassembled WGS sequence"/>
</dbReference>
<gene>
    <name evidence="8" type="ORF">ABN253_11140</name>
</gene>
<feature type="domain" description="Metallo-beta-lactamase" evidence="7">
    <location>
        <begin position="545"/>
        <end position="727"/>
    </location>
</feature>
<dbReference type="InterPro" id="IPR036866">
    <property type="entry name" value="RibonucZ/Hydroxyglut_hydro"/>
</dbReference>
<keyword evidence="2" id="KW-1003">Cell membrane</keyword>
<feature type="transmembrane region" description="Helical" evidence="6">
    <location>
        <begin position="39"/>
        <end position="57"/>
    </location>
</feature>
<dbReference type="InterPro" id="IPR004797">
    <property type="entry name" value="Competence_ComEC/Rec2"/>
</dbReference>
<accession>A0ABV1LAH1</accession>
<dbReference type="Pfam" id="PF00753">
    <property type="entry name" value="Lactamase_B"/>
    <property type="match status" value="1"/>
</dbReference>
<name>A0ABV1LAH1_9GAMM</name>
<dbReference type="Gene3D" id="3.60.15.10">
    <property type="entry name" value="Ribonuclease Z/Hydroxyacylglutathione hydrolase-like"/>
    <property type="match status" value="1"/>
</dbReference>
<dbReference type="InterPro" id="IPR025405">
    <property type="entry name" value="DUF4131"/>
</dbReference>
<evidence type="ECO:0000256" key="3">
    <source>
        <dbReference type="ARBA" id="ARBA00022692"/>
    </source>
</evidence>
<feature type="transmembrane region" description="Helical" evidence="6">
    <location>
        <begin position="367"/>
        <end position="384"/>
    </location>
</feature>